<dbReference type="Gene3D" id="2.30.30.940">
    <property type="match status" value="1"/>
</dbReference>
<dbReference type="Pfam" id="PF13155">
    <property type="entry name" value="Toprim_2"/>
    <property type="match status" value="1"/>
</dbReference>
<gene>
    <name evidence="3" type="ORF">EUA98_10795</name>
</gene>
<sequence>MSIHKLTAGSGYDYLTRQVAVHDATEKGHTSLASYYAARGEAPGTWIGSGLVGIDGLDEGDEVTAEQLRNLFGAGKHPLAEQLRAAAAETGLSEREQETATWLGTPFRVYANDTSAFRIRVAKEIAALNASNGRRSADPVPLADRARIRTQVAAELFREEHGREPADARELAATIAKHSRPRTNAVAGYDLTFSPVKSVSTLWAIADRPIAAAIERAHQTAVKDALAFLENTALFTREGTNGVRQVESRGLVATAFTHRDSRAGDPDLHTHVAVANKVQTRDMGRWLAIDGRLIFAATVAASETYNTALERHLTDTLGLRFEVRPGDDPRKRPVREIVGVDPALASRWSTRRASIEVRRAELASTFQATHGRPPTPVESVQLAQQATLETRQGKPEPRSLAEQRATWAAQARGVLGGERGVQAMLRRVLRPAEAPTRRVDAAWVRETAAVIQNTLQANRSYWQRWHVEAEAQRRVRGVAVRTRDVERVVGLLVDEVLTRRSVPLTRSERDIETPTELRRSDGSSVYTIAGSTLFTSPDLLAAEARIVAHAGQHDGTRATAAAVGQALTQSAADGLPLNAGQASLVTEMATSGARVQLAIAPAGAGKTTAMRALATAWTAGGGDVVGLAPSATAATVLGEAIAARTDTMAKLLWHLDHDPEHLPGWARRIGPASLVVVDEAGMADTLSLDRLIEFVTARGGSVRLVGDDQQLSAVGAGGVLRDVRATHGALHLTELMRFADPAEGAASLALRDGLTESLGFYLDAHRIHVGDLTTLTDDVFDAWRTDREAGRDAVMLAPTRELVGELNDRARAHRLAGQTPERTVSLADGSTASAGDTVITRANNRQLRVTGTDWVKNGDRWHVTAVHSTGALTVRHTTSGCSVDLPADYVRTAVGLGYATTIHTAQGVTADTSHTLLTGQESRQLTYTAVTRGKAANHLYLEVVGDGDEHNVIRPDYVQPLTATDLLERILARDESAKSAHTTRRVADDPTTLLSQAAARYVDSLYVGAEQLLGPQQVERLDRAADLVVPELTRAAAWPTLRAHLLLLAAQEGDPVAHLRAAADARELDTADDVAAVLDWRLDDTGLRNAGTGPLPWLPSIPAALGEDPQWGPYLAARAAQVRDLGQQVTEQAQSGDSMPQWARTGQHRPDDDLLVQVSVWRAATGVPDSDRRPTGAPHLGKAAARYQQTLDTRLATQHTPALAEWQPLLDRALTDDRHDAFMPVLAERLSALARAGLNAPQIVRSALADGGLPDDHAAAALWWRITGRLSPAVAAQAESDQHLTTAWTPRLADLVGPDTADMLQASPWWPALVTSVDHAIARGNTLECLFAAPIVDDDVDPCQALVWRISVLTDPVGESSERYRQGFTLGGDEVDPFGQDDPQHGLVALTDNEWQHLLPAVDQTQDDRFAPEPDEPDTTDPFDDPAFVEAFLTLAAAARAHATTLPPTDRMVDAQAAREFDAAMAPVSPARILELNRLATDFYVRQFPDSWAQRYLTERLRTDLTGDPYVLPGYAPAGWTRLVDHLHRQGVTDLELTESGLASVARTGRLIDRFRDRLVFPITRLAADGELEPLGFVGRRHPEATDQTGGPKYLNTPNSVLFHKGAQLYTVRADRLESGAAPVLVEGPVDAVAVALAGGSRFVGVAPLGTSLTNEQARELAALVHRNGASTLVATDADLAGRLAAERDYWLLAQHGLAPAATLLPAGWDPASLLEGSGAANLRAALRSTTDLAEILITENLGSATGLEAVRGSAQVLASTPPYAWGPGTSRIALHTRIPEHVVRRELARALQQWTKNPGGHAAERLAEPSTERRRMGPSTHPAPLPKTPRIVEASRPSADPTSPSR</sequence>
<dbReference type="Gene3D" id="3.40.50.300">
    <property type="entry name" value="P-loop containing nucleotide triphosphate hydrolases"/>
    <property type="match status" value="2"/>
</dbReference>
<accession>A0A4Q5N308</accession>
<feature type="region of interest" description="Disordered" evidence="1">
    <location>
        <begin position="1794"/>
        <end position="1847"/>
    </location>
</feature>
<dbReference type="CDD" id="cd17933">
    <property type="entry name" value="DEXSc_RecD-like"/>
    <property type="match status" value="1"/>
</dbReference>
<dbReference type="SUPFAM" id="SSF52540">
    <property type="entry name" value="P-loop containing nucleoside triphosphate hydrolases"/>
    <property type="match status" value="2"/>
</dbReference>
<dbReference type="SMART" id="SM00493">
    <property type="entry name" value="TOPRIM"/>
    <property type="match status" value="1"/>
</dbReference>
<dbReference type="GO" id="GO:0006269">
    <property type="term" value="P:DNA replication, synthesis of primer"/>
    <property type="evidence" value="ECO:0007669"/>
    <property type="project" value="TreeGrafter"/>
</dbReference>
<dbReference type="OrthoDB" id="4524286at2"/>
<dbReference type="Proteomes" id="UP000293764">
    <property type="component" value="Unassembled WGS sequence"/>
</dbReference>
<dbReference type="InterPro" id="IPR014862">
    <property type="entry name" value="TrwC"/>
</dbReference>
<dbReference type="InterPro" id="IPR050219">
    <property type="entry name" value="DnaG_primase"/>
</dbReference>
<keyword evidence="4" id="KW-1185">Reference proteome</keyword>
<dbReference type="InterPro" id="IPR013264">
    <property type="entry name" value="DNAG_N"/>
</dbReference>
<dbReference type="GO" id="GO:0005737">
    <property type="term" value="C:cytoplasm"/>
    <property type="evidence" value="ECO:0007669"/>
    <property type="project" value="TreeGrafter"/>
</dbReference>
<comment type="caution">
    <text evidence="3">The sequence shown here is derived from an EMBL/GenBank/DDBJ whole genome shotgun (WGS) entry which is preliminary data.</text>
</comment>
<organism evidence="3 4">
    <name type="scientific">Pengzhenrongella frigida</name>
    <dbReference type="NCBI Taxonomy" id="1259133"/>
    <lineage>
        <taxon>Bacteria</taxon>
        <taxon>Bacillati</taxon>
        <taxon>Actinomycetota</taxon>
        <taxon>Actinomycetes</taxon>
        <taxon>Micrococcales</taxon>
        <taxon>Pengzhenrongella</taxon>
    </lineage>
</organism>
<dbReference type="SUPFAM" id="SSF55464">
    <property type="entry name" value="Origin of replication-binding domain, RBD-like"/>
    <property type="match status" value="1"/>
</dbReference>
<dbReference type="CDD" id="cd03364">
    <property type="entry name" value="TOPRIM_DnaG_primases"/>
    <property type="match status" value="1"/>
</dbReference>
<dbReference type="InterPro" id="IPR027417">
    <property type="entry name" value="P-loop_NTPase"/>
</dbReference>
<dbReference type="PANTHER" id="PTHR30313">
    <property type="entry name" value="DNA PRIMASE"/>
    <property type="match status" value="1"/>
</dbReference>
<dbReference type="Gene3D" id="3.90.980.10">
    <property type="entry name" value="DNA primase, catalytic core, N-terminal domain"/>
    <property type="match status" value="1"/>
</dbReference>
<dbReference type="CDD" id="cd18809">
    <property type="entry name" value="SF1_C_RecD"/>
    <property type="match status" value="1"/>
</dbReference>
<dbReference type="EMBL" id="SDWW01000023">
    <property type="protein sequence ID" value="RYV50987.1"/>
    <property type="molecule type" value="Genomic_DNA"/>
</dbReference>
<evidence type="ECO:0000259" key="2">
    <source>
        <dbReference type="SMART" id="SM00493"/>
    </source>
</evidence>
<name>A0A4Q5N308_9MICO</name>
<dbReference type="Pfam" id="PF08751">
    <property type="entry name" value="TrwC"/>
    <property type="match status" value="1"/>
</dbReference>
<dbReference type="PANTHER" id="PTHR30313:SF2">
    <property type="entry name" value="DNA PRIMASE"/>
    <property type="match status" value="1"/>
</dbReference>
<dbReference type="Gene3D" id="3.40.1360.10">
    <property type="match status" value="1"/>
</dbReference>
<dbReference type="InterPro" id="IPR006171">
    <property type="entry name" value="TOPRIM_dom"/>
</dbReference>
<protein>
    <submittedName>
        <fullName evidence="3">Transfer protein Tra</fullName>
    </submittedName>
</protein>
<proteinExistence type="predicted"/>
<dbReference type="SUPFAM" id="SSF56731">
    <property type="entry name" value="DNA primase core"/>
    <property type="match status" value="1"/>
</dbReference>
<dbReference type="RefSeq" id="WP_130102692.1">
    <property type="nucleotide sequence ID" value="NZ_SDWW01000023.1"/>
</dbReference>
<reference evidence="3 4" key="1">
    <citation type="submission" date="2019-01" db="EMBL/GenBank/DDBJ databases">
        <title>Novel species of Cellulomonas.</title>
        <authorList>
            <person name="Liu Q."/>
            <person name="Xin Y.-H."/>
        </authorList>
    </citation>
    <scope>NUCLEOTIDE SEQUENCE [LARGE SCALE GENOMIC DNA]</scope>
    <source>
        <strain evidence="3 4">HLT2-17</strain>
    </source>
</reference>
<dbReference type="InterPro" id="IPR037068">
    <property type="entry name" value="DNA_primase_core_N_sf"/>
</dbReference>
<feature type="compositionally biased region" description="Basic and acidic residues" evidence="1">
    <location>
        <begin position="1803"/>
        <end position="1816"/>
    </location>
</feature>
<dbReference type="NCBIfam" id="NF041492">
    <property type="entry name" value="MobF"/>
    <property type="match status" value="1"/>
</dbReference>
<evidence type="ECO:0000256" key="1">
    <source>
        <dbReference type="SAM" id="MobiDB-lite"/>
    </source>
</evidence>
<feature type="domain" description="Toprim" evidence="2">
    <location>
        <begin position="1621"/>
        <end position="1698"/>
    </location>
</feature>
<dbReference type="Pfam" id="PF08275">
    <property type="entry name" value="DNAG_N"/>
    <property type="match status" value="1"/>
</dbReference>
<evidence type="ECO:0000313" key="4">
    <source>
        <dbReference type="Proteomes" id="UP000293764"/>
    </source>
</evidence>
<dbReference type="InterPro" id="IPR034151">
    <property type="entry name" value="TOPRIM_DnaG_bac"/>
</dbReference>
<dbReference type="Pfam" id="PF13604">
    <property type="entry name" value="AAA_30"/>
    <property type="match status" value="1"/>
</dbReference>
<evidence type="ECO:0000313" key="3">
    <source>
        <dbReference type="EMBL" id="RYV50987.1"/>
    </source>
</evidence>